<keyword evidence="4" id="KW-0186">Copper</keyword>
<evidence type="ECO:0000256" key="3">
    <source>
        <dbReference type="ARBA" id="ARBA00023136"/>
    </source>
</evidence>
<evidence type="ECO:0000256" key="4">
    <source>
        <dbReference type="RuleBase" id="RU367022"/>
    </source>
</evidence>
<keyword evidence="4" id="KW-0813">Transport</keyword>
<keyword evidence="4" id="KW-0406">Ion transport</keyword>
<feature type="transmembrane region" description="Helical" evidence="4">
    <location>
        <begin position="156"/>
        <end position="184"/>
    </location>
</feature>
<keyword evidence="2 4" id="KW-1133">Transmembrane helix</keyword>
<feature type="transmembrane region" description="Helical" evidence="4">
    <location>
        <begin position="132"/>
        <end position="150"/>
    </location>
</feature>
<accession>A0AAV5WG87</accession>
<reference evidence="6" key="1">
    <citation type="submission" date="2023-10" db="EMBL/GenBank/DDBJ databases">
        <title>Genome assembly of Pristionchus species.</title>
        <authorList>
            <person name="Yoshida K."/>
            <person name="Sommer R.J."/>
        </authorList>
    </citation>
    <scope>NUCLEOTIDE SEQUENCE</scope>
    <source>
        <strain evidence="6">RS5133</strain>
    </source>
</reference>
<comment type="caution">
    <text evidence="6">The sequence shown here is derived from an EMBL/GenBank/DDBJ whole genome shotgun (WGS) entry which is preliminary data.</text>
</comment>
<dbReference type="Proteomes" id="UP001432322">
    <property type="component" value="Unassembled WGS sequence"/>
</dbReference>
<keyword evidence="1 4" id="KW-0812">Transmembrane</keyword>
<keyword evidence="7" id="KW-1185">Reference proteome</keyword>
<feature type="non-terminal residue" evidence="6">
    <location>
        <position position="1"/>
    </location>
</feature>
<gene>
    <name evidence="6" type="ORF">PFISCL1PPCAC_20665</name>
</gene>
<dbReference type="AlphaFoldDB" id="A0AAV5WG87"/>
<name>A0AAV5WG87_9BILA</name>
<comment type="similarity">
    <text evidence="4">Belongs to the copper transporter (Ctr) (TC 1.A.56) family. SLC31A subfamily.</text>
</comment>
<dbReference type="Pfam" id="PF04145">
    <property type="entry name" value="Ctr"/>
    <property type="match status" value="1"/>
</dbReference>
<sequence length="189" mass="21696">TMDHSGMEQGSIDHSTMDHSKIGHDMGGHDSSTPMWQWFHTEINDVIAFSWWRVRDVKTLLLSCAVVFVAGAALEWLRMMRARNRERLKADRSYSGAALIEGTRRYGSLHGEDTVTYRTFEHQDPTRPRRSFFYGLSASFHIKDTILFAIQTTLSYTIMLVFMTFSVYLCTSLVAGTAFGYFVFGRKRI</sequence>
<evidence type="ECO:0000256" key="5">
    <source>
        <dbReference type="SAM" id="MobiDB-lite"/>
    </source>
</evidence>
<dbReference type="PANTHER" id="PTHR12483">
    <property type="entry name" value="SOLUTE CARRIER FAMILY 31 COPPER TRANSPORTERS"/>
    <property type="match status" value="1"/>
</dbReference>
<evidence type="ECO:0000256" key="2">
    <source>
        <dbReference type="ARBA" id="ARBA00022989"/>
    </source>
</evidence>
<comment type="subcellular location">
    <subcellularLocation>
        <location evidence="4">Membrane</location>
        <topology evidence="4">Multi-pass membrane protein</topology>
    </subcellularLocation>
</comment>
<keyword evidence="3 4" id="KW-0472">Membrane</keyword>
<evidence type="ECO:0000256" key="1">
    <source>
        <dbReference type="ARBA" id="ARBA00022692"/>
    </source>
</evidence>
<dbReference type="InterPro" id="IPR007274">
    <property type="entry name" value="Cop_transporter"/>
</dbReference>
<feature type="region of interest" description="Disordered" evidence="5">
    <location>
        <begin position="1"/>
        <end position="20"/>
    </location>
</feature>
<evidence type="ECO:0000313" key="7">
    <source>
        <dbReference type="Proteomes" id="UP001432322"/>
    </source>
</evidence>
<evidence type="ECO:0000313" key="6">
    <source>
        <dbReference type="EMBL" id="GMT29368.1"/>
    </source>
</evidence>
<protein>
    <recommendedName>
        <fullName evidence="4">Copper transport protein</fullName>
    </recommendedName>
</protein>
<keyword evidence="4" id="KW-0187">Copper transport</keyword>
<dbReference type="GO" id="GO:0005375">
    <property type="term" value="F:copper ion transmembrane transporter activity"/>
    <property type="evidence" value="ECO:0007669"/>
    <property type="project" value="UniProtKB-UniRule"/>
</dbReference>
<proteinExistence type="inferred from homology"/>
<organism evidence="6 7">
    <name type="scientific">Pristionchus fissidentatus</name>
    <dbReference type="NCBI Taxonomy" id="1538716"/>
    <lineage>
        <taxon>Eukaryota</taxon>
        <taxon>Metazoa</taxon>
        <taxon>Ecdysozoa</taxon>
        <taxon>Nematoda</taxon>
        <taxon>Chromadorea</taxon>
        <taxon>Rhabditida</taxon>
        <taxon>Rhabditina</taxon>
        <taxon>Diplogasteromorpha</taxon>
        <taxon>Diplogasteroidea</taxon>
        <taxon>Neodiplogasteridae</taxon>
        <taxon>Pristionchus</taxon>
    </lineage>
</organism>
<dbReference type="EMBL" id="BTSY01000005">
    <property type="protein sequence ID" value="GMT29368.1"/>
    <property type="molecule type" value="Genomic_DNA"/>
</dbReference>
<dbReference type="GO" id="GO:0016020">
    <property type="term" value="C:membrane"/>
    <property type="evidence" value="ECO:0007669"/>
    <property type="project" value="UniProtKB-SubCell"/>
</dbReference>
<feature type="transmembrane region" description="Helical" evidence="4">
    <location>
        <begin position="59"/>
        <end position="77"/>
    </location>
</feature>
<dbReference type="PANTHER" id="PTHR12483:SF115">
    <property type="entry name" value="COPPER TRANSPORT PROTEIN"/>
    <property type="match status" value="1"/>
</dbReference>